<organism evidence="2 3">
    <name type="scientific">Streptomyces spinoverrucosus</name>
    <dbReference type="NCBI Taxonomy" id="284043"/>
    <lineage>
        <taxon>Bacteria</taxon>
        <taxon>Bacillati</taxon>
        <taxon>Actinomycetota</taxon>
        <taxon>Actinomycetes</taxon>
        <taxon>Kitasatosporales</taxon>
        <taxon>Streptomycetaceae</taxon>
        <taxon>Streptomyces</taxon>
    </lineage>
</organism>
<sequence>MALGRSSERAGRTVIPRCGEKPDGASVVFGLKTLLTSPVRHALPDGAGKFATAVTERLCQLQARLDTQEAEVGGIGELDDPVGRGRRGQADHGECAPYEQTRRDTADRAQAVFLEAPERSNFGGTRGTATSFRWQ</sequence>
<dbReference type="EMBL" id="BJND01000045">
    <property type="protein sequence ID" value="GEC07977.1"/>
    <property type="molecule type" value="Genomic_DNA"/>
</dbReference>
<evidence type="ECO:0000313" key="3">
    <source>
        <dbReference type="Proteomes" id="UP000317881"/>
    </source>
</evidence>
<proteinExistence type="predicted"/>
<accession>A0A4Y3VMA4</accession>
<reference evidence="2 3" key="1">
    <citation type="submission" date="2019-06" db="EMBL/GenBank/DDBJ databases">
        <title>Whole genome shotgun sequence of Streptomyces spinoverrucosus NBRC 14228.</title>
        <authorList>
            <person name="Hosoyama A."/>
            <person name="Uohara A."/>
            <person name="Ohji S."/>
            <person name="Ichikawa N."/>
        </authorList>
    </citation>
    <scope>NUCLEOTIDE SEQUENCE [LARGE SCALE GENOMIC DNA]</scope>
    <source>
        <strain evidence="2 3">NBRC 14228</strain>
    </source>
</reference>
<feature type="compositionally biased region" description="Basic and acidic residues" evidence="1">
    <location>
        <begin position="88"/>
        <end position="104"/>
    </location>
</feature>
<comment type="caution">
    <text evidence="2">The sequence shown here is derived from an EMBL/GenBank/DDBJ whole genome shotgun (WGS) entry which is preliminary data.</text>
</comment>
<evidence type="ECO:0000256" key="1">
    <source>
        <dbReference type="SAM" id="MobiDB-lite"/>
    </source>
</evidence>
<evidence type="ECO:0000313" key="2">
    <source>
        <dbReference type="EMBL" id="GEC07977.1"/>
    </source>
</evidence>
<feature type="region of interest" description="Disordered" evidence="1">
    <location>
        <begin position="72"/>
        <end position="104"/>
    </location>
</feature>
<dbReference type="AlphaFoldDB" id="A0A4Y3VMA4"/>
<protein>
    <submittedName>
        <fullName evidence="2">Uncharacterized protein</fullName>
    </submittedName>
</protein>
<dbReference type="Proteomes" id="UP000317881">
    <property type="component" value="Unassembled WGS sequence"/>
</dbReference>
<gene>
    <name evidence="2" type="ORF">SSP24_56320</name>
</gene>
<keyword evidence="3" id="KW-1185">Reference proteome</keyword>
<name>A0A4Y3VMA4_9ACTN</name>